<protein>
    <submittedName>
        <fullName evidence="1">Replication protein O</fullName>
    </submittedName>
</protein>
<gene>
    <name evidence="1" type="ORF">COO91_08581</name>
</gene>
<reference evidence="1 2" key="1">
    <citation type="submission" date="2017-11" db="EMBL/GenBank/DDBJ databases">
        <title>Complete genome of a free-living desiccation-tolerant cyanobacterium and its photosynthetic adaptation to extreme terrestrial habitat.</title>
        <authorList>
            <person name="Shang J."/>
        </authorList>
    </citation>
    <scope>NUCLEOTIDE SEQUENCE [LARGE SCALE GENOMIC DNA]</scope>
    <source>
        <strain evidence="1 2">CCNUN1</strain>
    </source>
</reference>
<name>A0A2K8T458_9NOSO</name>
<dbReference type="KEGG" id="nfl:COO91_08581"/>
<dbReference type="Proteomes" id="UP000232003">
    <property type="component" value="Chromosome"/>
</dbReference>
<organism evidence="1 2">
    <name type="scientific">Nostoc flagelliforme CCNUN1</name>
    <dbReference type="NCBI Taxonomy" id="2038116"/>
    <lineage>
        <taxon>Bacteria</taxon>
        <taxon>Bacillati</taxon>
        <taxon>Cyanobacteriota</taxon>
        <taxon>Cyanophyceae</taxon>
        <taxon>Nostocales</taxon>
        <taxon>Nostocaceae</taxon>
        <taxon>Nostoc</taxon>
    </lineage>
</organism>
<keyword evidence="2" id="KW-1185">Reference proteome</keyword>
<dbReference type="AlphaFoldDB" id="A0A2K8T458"/>
<evidence type="ECO:0000313" key="2">
    <source>
        <dbReference type="Proteomes" id="UP000232003"/>
    </source>
</evidence>
<dbReference type="RefSeq" id="WP_167407582.1">
    <property type="nucleotide sequence ID" value="NZ_CAWNNC010000001.1"/>
</dbReference>
<proteinExistence type="predicted"/>
<evidence type="ECO:0000313" key="1">
    <source>
        <dbReference type="EMBL" id="AUB42451.1"/>
    </source>
</evidence>
<dbReference type="EMBL" id="CP024785">
    <property type="protein sequence ID" value="AUB42451.1"/>
    <property type="molecule type" value="Genomic_DNA"/>
</dbReference>
<accession>A0A2K8T458</accession>
<sequence length="125" mass="13798">MLNSLIVDGDTLHSTVSAKFRDWAYSQAVLKECTRGVGGSLVVDIAYLKEALQTWTRIKSPEAVFVAACKEGRKVESAQVKSAAFVADVGAAIAWFEWARKERIVIAMSGETVYTLDGRWLDLRT</sequence>